<comment type="similarity">
    <text evidence="1">Belongs to the UPF0538 family.</text>
</comment>
<dbReference type="InterPro" id="IPR018794">
    <property type="entry name" value="UPF0538"/>
</dbReference>
<name>A0A8J2W873_9CRUS</name>
<proteinExistence type="inferred from homology"/>
<evidence type="ECO:0000256" key="1">
    <source>
        <dbReference type="ARBA" id="ARBA00007176"/>
    </source>
</evidence>
<dbReference type="AlphaFoldDB" id="A0A8J2W873"/>
<gene>
    <name evidence="2" type="ORF">DGAL_LOCUS11990</name>
</gene>
<dbReference type="OrthoDB" id="937at2759"/>
<dbReference type="PANTHER" id="PTHR18444">
    <property type="entry name" value="UPF0538 FAMILY MEMBER"/>
    <property type="match status" value="1"/>
</dbReference>
<dbReference type="Proteomes" id="UP000789390">
    <property type="component" value="Unassembled WGS sequence"/>
</dbReference>
<comment type="caution">
    <text evidence="2">The sequence shown here is derived from an EMBL/GenBank/DDBJ whole genome shotgun (WGS) entry which is preliminary data.</text>
</comment>
<keyword evidence="3" id="KW-1185">Reference proteome</keyword>
<protein>
    <submittedName>
        <fullName evidence="2">Uncharacterized protein</fullName>
    </submittedName>
</protein>
<evidence type="ECO:0000313" key="2">
    <source>
        <dbReference type="EMBL" id="CAH0108594.1"/>
    </source>
</evidence>
<dbReference type="Pfam" id="PF10209">
    <property type="entry name" value="DUF2340"/>
    <property type="match status" value="1"/>
</dbReference>
<sequence length="149" mass="17298">MSIMATYHVQFKQKQTTTPQLSMETATIIIRFIRSFEYRNIRNVVLKNVSLLITTEELKTRIIQELSIAPGLPPPFRKYDYDTLKIEHHAHGAKTNDPVINHENDEGLILKAGRTLKESDVRHETEISFFKYDDYIAYKKNPVLKFGSS</sequence>
<organism evidence="2 3">
    <name type="scientific">Daphnia galeata</name>
    <dbReference type="NCBI Taxonomy" id="27404"/>
    <lineage>
        <taxon>Eukaryota</taxon>
        <taxon>Metazoa</taxon>
        <taxon>Ecdysozoa</taxon>
        <taxon>Arthropoda</taxon>
        <taxon>Crustacea</taxon>
        <taxon>Branchiopoda</taxon>
        <taxon>Diplostraca</taxon>
        <taxon>Cladocera</taxon>
        <taxon>Anomopoda</taxon>
        <taxon>Daphniidae</taxon>
        <taxon>Daphnia</taxon>
    </lineage>
</organism>
<dbReference type="EMBL" id="CAKKLH010000286">
    <property type="protein sequence ID" value="CAH0108594.1"/>
    <property type="molecule type" value="Genomic_DNA"/>
</dbReference>
<evidence type="ECO:0000313" key="3">
    <source>
        <dbReference type="Proteomes" id="UP000789390"/>
    </source>
</evidence>
<reference evidence="2" key="1">
    <citation type="submission" date="2021-11" db="EMBL/GenBank/DDBJ databases">
        <authorList>
            <person name="Schell T."/>
        </authorList>
    </citation>
    <scope>NUCLEOTIDE SEQUENCE</scope>
    <source>
        <strain evidence="2">M5</strain>
    </source>
</reference>
<dbReference type="PANTHER" id="PTHR18444:SF9">
    <property type="entry name" value="UPF0538 PROTEIN C2ORF76"/>
    <property type="match status" value="1"/>
</dbReference>
<accession>A0A8J2W873</accession>